<comment type="similarity">
    <text evidence="2">Belongs to the MgtC/SapB family.</text>
</comment>
<evidence type="ECO:0000313" key="9">
    <source>
        <dbReference type="EMBL" id="SDK64049.1"/>
    </source>
</evidence>
<feature type="transmembrane region" description="Helical" evidence="7">
    <location>
        <begin position="80"/>
        <end position="98"/>
    </location>
</feature>
<dbReference type="AlphaFoldDB" id="A0A1G9DJM3"/>
<name>A0A1G9DJM3_9ACTN</name>
<protein>
    <submittedName>
        <fullName evidence="9">Putative Mg2+ transporter-C (MgtC) family protein</fullName>
    </submittedName>
</protein>
<gene>
    <name evidence="9" type="ORF">SAMN05421874_109168</name>
</gene>
<dbReference type="GO" id="GO:0005886">
    <property type="term" value="C:plasma membrane"/>
    <property type="evidence" value="ECO:0007669"/>
    <property type="project" value="UniProtKB-SubCell"/>
</dbReference>
<dbReference type="PRINTS" id="PR01837">
    <property type="entry name" value="MGTCSAPBPROT"/>
</dbReference>
<feature type="transmembrane region" description="Helical" evidence="7">
    <location>
        <begin position="105"/>
        <end position="122"/>
    </location>
</feature>
<comment type="subcellular location">
    <subcellularLocation>
        <location evidence="1">Cell membrane</location>
        <topology evidence="1">Multi-pass membrane protein</topology>
    </subcellularLocation>
</comment>
<evidence type="ECO:0000256" key="4">
    <source>
        <dbReference type="ARBA" id="ARBA00022692"/>
    </source>
</evidence>
<evidence type="ECO:0000256" key="2">
    <source>
        <dbReference type="ARBA" id="ARBA00009298"/>
    </source>
</evidence>
<dbReference type="InterPro" id="IPR003416">
    <property type="entry name" value="MgtC/SapB/SrpB/YhiD_fam"/>
</dbReference>
<dbReference type="Proteomes" id="UP000198683">
    <property type="component" value="Unassembled WGS sequence"/>
</dbReference>
<dbReference type="PANTHER" id="PTHR33778:SF1">
    <property type="entry name" value="MAGNESIUM TRANSPORTER YHID-RELATED"/>
    <property type="match status" value="1"/>
</dbReference>
<keyword evidence="10" id="KW-1185">Reference proteome</keyword>
<dbReference type="Pfam" id="PF02308">
    <property type="entry name" value="MgtC"/>
    <property type="match status" value="1"/>
</dbReference>
<sequence>MWMAGAAGESLGQGWSQIGDLALALVLSAAIGLEREIRQKSAGLRTHTLVGFAAALIMLVSKYGFADVLGDHVVLDPSRVAAQIVSGIGFIGGGLIFVRRDAVRGLTTAAVVWLACAVGMAAGAGLWLLAIVVTAGHFLVVFAFTPLAARLPRSKYAPVRLHLTYLDGKGVLRQVLTICTERGFAVNEMSVERVDERGPRRPVSIWLQLQGSGAVGELATAVADVDGVLTIFSDDADSAAG</sequence>
<evidence type="ECO:0000313" key="10">
    <source>
        <dbReference type="Proteomes" id="UP000198683"/>
    </source>
</evidence>
<dbReference type="InterPro" id="IPR049177">
    <property type="entry name" value="MgtC_SapB_SrpB_YhiD_N"/>
</dbReference>
<dbReference type="STRING" id="683260.SAMN05421874_109168"/>
<feature type="transmembrane region" description="Helical" evidence="7">
    <location>
        <begin position="15"/>
        <end position="33"/>
    </location>
</feature>
<feature type="transmembrane region" description="Helical" evidence="7">
    <location>
        <begin position="42"/>
        <end position="60"/>
    </location>
</feature>
<reference evidence="9 10" key="1">
    <citation type="submission" date="2016-10" db="EMBL/GenBank/DDBJ databases">
        <authorList>
            <person name="de Groot N.N."/>
        </authorList>
    </citation>
    <scope>NUCLEOTIDE SEQUENCE [LARGE SCALE GENOMIC DNA]</scope>
    <source>
        <strain evidence="9 10">CGMCC 4.5681</strain>
    </source>
</reference>
<keyword evidence="3" id="KW-1003">Cell membrane</keyword>
<organism evidence="9 10">
    <name type="scientific">Nonomuraea maritima</name>
    <dbReference type="NCBI Taxonomy" id="683260"/>
    <lineage>
        <taxon>Bacteria</taxon>
        <taxon>Bacillati</taxon>
        <taxon>Actinomycetota</taxon>
        <taxon>Actinomycetes</taxon>
        <taxon>Streptosporangiales</taxon>
        <taxon>Streptosporangiaceae</taxon>
        <taxon>Nonomuraea</taxon>
    </lineage>
</organism>
<proteinExistence type="inferred from homology"/>
<keyword evidence="4 7" id="KW-0812">Transmembrane</keyword>
<dbReference type="PANTHER" id="PTHR33778">
    <property type="entry name" value="PROTEIN MGTC"/>
    <property type="match status" value="1"/>
</dbReference>
<evidence type="ECO:0000259" key="8">
    <source>
        <dbReference type="Pfam" id="PF02308"/>
    </source>
</evidence>
<evidence type="ECO:0000256" key="3">
    <source>
        <dbReference type="ARBA" id="ARBA00022475"/>
    </source>
</evidence>
<dbReference type="EMBL" id="FNFB01000009">
    <property type="protein sequence ID" value="SDK64049.1"/>
    <property type="molecule type" value="Genomic_DNA"/>
</dbReference>
<accession>A0A1G9DJM3</accession>
<keyword evidence="6 7" id="KW-0472">Membrane</keyword>
<keyword evidence="5 7" id="KW-1133">Transmembrane helix</keyword>
<evidence type="ECO:0000256" key="1">
    <source>
        <dbReference type="ARBA" id="ARBA00004651"/>
    </source>
</evidence>
<feature type="domain" description="MgtC/SapB/SrpB/YhiD N-terminal" evidence="8">
    <location>
        <begin position="21"/>
        <end position="148"/>
    </location>
</feature>
<evidence type="ECO:0000256" key="7">
    <source>
        <dbReference type="SAM" id="Phobius"/>
    </source>
</evidence>
<evidence type="ECO:0000256" key="5">
    <source>
        <dbReference type="ARBA" id="ARBA00022989"/>
    </source>
</evidence>
<evidence type="ECO:0000256" key="6">
    <source>
        <dbReference type="ARBA" id="ARBA00023136"/>
    </source>
</evidence>